<dbReference type="Gene3D" id="3.40.190.10">
    <property type="entry name" value="Periplasmic binding protein-like II"/>
    <property type="match status" value="2"/>
</dbReference>
<feature type="binding site" evidence="3">
    <location>
        <position position="243"/>
    </location>
    <ligand>
        <name>Fe cation</name>
        <dbReference type="ChEBI" id="CHEBI:24875"/>
    </ligand>
</feature>
<comment type="caution">
    <text evidence="4">The sequence shown here is derived from an EMBL/GenBank/DDBJ whole genome shotgun (WGS) entry which is preliminary data.</text>
</comment>
<protein>
    <submittedName>
        <fullName evidence="4">Iron(III) transport system substrate-binding protein</fullName>
    </submittedName>
</protein>
<dbReference type="PIRSF" id="PIRSF002825">
    <property type="entry name" value="CfbpA"/>
    <property type="match status" value="1"/>
</dbReference>
<gene>
    <name evidence="4" type="ORF">LX81_01239</name>
</gene>
<evidence type="ECO:0000256" key="2">
    <source>
        <dbReference type="ARBA" id="ARBA00022729"/>
    </source>
</evidence>
<dbReference type="GO" id="GO:0030288">
    <property type="term" value="C:outer membrane-bounded periplasmic space"/>
    <property type="evidence" value="ECO:0007669"/>
    <property type="project" value="TreeGrafter"/>
</dbReference>
<evidence type="ECO:0000256" key="1">
    <source>
        <dbReference type="ARBA" id="ARBA00008520"/>
    </source>
</evidence>
<reference evidence="4 5" key="1">
    <citation type="submission" date="2018-06" db="EMBL/GenBank/DDBJ databases">
        <title>Genomic Encyclopedia of Archaeal and Bacterial Type Strains, Phase II (KMG-II): from individual species to whole genera.</title>
        <authorList>
            <person name="Goeker M."/>
        </authorList>
    </citation>
    <scope>NUCLEOTIDE SEQUENCE [LARGE SCALE GENOMIC DNA]</scope>
    <source>
        <strain evidence="4 5">DSM 22009</strain>
    </source>
</reference>
<dbReference type="PANTHER" id="PTHR30006">
    <property type="entry name" value="THIAMINE-BINDING PERIPLASMIC PROTEIN-RELATED"/>
    <property type="match status" value="1"/>
</dbReference>
<dbReference type="CDD" id="cd13542">
    <property type="entry name" value="PBP2_FutA1_ilke"/>
    <property type="match status" value="1"/>
</dbReference>
<keyword evidence="2" id="KW-0732">Signal</keyword>
<evidence type="ECO:0000256" key="3">
    <source>
        <dbReference type="PIRSR" id="PIRSR002825-1"/>
    </source>
</evidence>
<dbReference type="Proteomes" id="UP000248916">
    <property type="component" value="Unassembled WGS sequence"/>
</dbReference>
<name>A0A2W7NW38_9RHOB</name>
<dbReference type="SUPFAM" id="SSF53850">
    <property type="entry name" value="Periplasmic binding protein-like II"/>
    <property type="match status" value="1"/>
</dbReference>
<evidence type="ECO:0000313" key="4">
    <source>
        <dbReference type="EMBL" id="PZX17516.1"/>
    </source>
</evidence>
<dbReference type="InterPro" id="IPR026045">
    <property type="entry name" value="Ferric-bd"/>
</dbReference>
<dbReference type="EMBL" id="QKZL01000004">
    <property type="protein sequence ID" value="PZX17516.1"/>
    <property type="molecule type" value="Genomic_DNA"/>
</dbReference>
<dbReference type="AlphaFoldDB" id="A0A2W7NW38"/>
<evidence type="ECO:0000313" key="5">
    <source>
        <dbReference type="Proteomes" id="UP000248916"/>
    </source>
</evidence>
<dbReference type="Pfam" id="PF13343">
    <property type="entry name" value="SBP_bac_6"/>
    <property type="match status" value="1"/>
</dbReference>
<accession>A0A2W7NW38</accession>
<keyword evidence="3" id="KW-0408">Iron</keyword>
<sequence length="361" mass="39391">MARRRTHLDLIKTVGFESAVFTPTNGIIMRLPVLLGLAAATALPAAAEVNIYSYRQPELIQPLLDAFTEETGIETNVAFLNTGVTERLQAEGDRSPADIILTVDISRLAGAKEAGVTQAVQSDVLEENIPPNLRDSEGHWFGVTLRGRIVYASKDRVAEGEITTYEDLADPKWQGRICTRSGTHVYTLGLVSALIEHDGEEATREWLEAVKSNLARAPQGNDRAQVRAIWAGECDISLGNTYYMGAMLEDPEQQEWANSVRIAFPRFEDGSGTHVNISGVAMTKSAPNREDALAFMEFLSSPEAQKIYAEAVYEYPADPETPAADLVQGWGDLDPDTTALDAIAAHRGEALRLVESVDFDG</sequence>
<comment type="similarity">
    <text evidence="1">Belongs to the bacterial solute-binding protein 1 family.</text>
</comment>
<dbReference type="PANTHER" id="PTHR30006:SF15">
    <property type="entry name" value="IRON-UTILIZATION PERIPLASMIC PROTEIN"/>
    <property type="match status" value="1"/>
</dbReference>
<dbReference type="GO" id="GO:0046872">
    <property type="term" value="F:metal ion binding"/>
    <property type="evidence" value="ECO:0007669"/>
    <property type="project" value="UniProtKB-KW"/>
</dbReference>
<keyword evidence="5" id="KW-1185">Reference proteome</keyword>
<organism evidence="4 5">
    <name type="scientific">Palleronia aestuarii</name>
    <dbReference type="NCBI Taxonomy" id="568105"/>
    <lineage>
        <taxon>Bacteria</taxon>
        <taxon>Pseudomonadati</taxon>
        <taxon>Pseudomonadota</taxon>
        <taxon>Alphaproteobacteria</taxon>
        <taxon>Rhodobacterales</taxon>
        <taxon>Roseobacteraceae</taxon>
        <taxon>Palleronia</taxon>
    </lineage>
</organism>
<proteinExistence type="inferred from homology"/>
<feature type="binding site" evidence="3">
    <location>
        <position position="242"/>
    </location>
    <ligand>
        <name>Fe cation</name>
        <dbReference type="ChEBI" id="CHEBI:24875"/>
    </ligand>
</feature>
<keyword evidence="3" id="KW-0479">Metal-binding</keyword>